<organism evidence="3 4">
    <name type="scientific">Undibacterium umbellatum</name>
    <dbReference type="NCBI Taxonomy" id="2762300"/>
    <lineage>
        <taxon>Bacteria</taxon>
        <taxon>Pseudomonadati</taxon>
        <taxon>Pseudomonadota</taxon>
        <taxon>Betaproteobacteria</taxon>
        <taxon>Burkholderiales</taxon>
        <taxon>Oxalobacteraceae</taxon>
        <taxon>Undibacterium</taxon>
    </lineage>
</organism>
<gene>
    <name evidence="3" type="ORF">H8L47_13355</name>
</gene>
<keyword evidence="2" id="KW-0812">Transmembrane</keyword>
<evidence type="ECO:0000256" key="2">
    <source>
        <dbReference type="SAM" id="Phobius"/>
    </source>
</evidence>
<accession>A0ABR6ZAE1</accession>
<comment type="caution">
    <text evidence="3">The sequence shown here is derived from an EMBL/GenBank/DDBJ whole genome shotgun (WGS) entry which is preliminary data.</text>
</comment>
<sequence length="168" mass="18964">MKRKYSLKNISQETPQRHGNTSTGKGAARRERNRKFREQYASDMKSRRISRFVFSFLERFIFPLFGPHWVCLLFWPLLGLTWTSFPGYPDLSTPLSLLATLTGGGIGLLFFTWQRRSPYLIMAGYGAVAGFLFGGITGTLTDAMQDAFIGMLLGLASPIVVVLFTNYF</sequence>
<feature type="transmembrane region" description="Helical" evidence="2">
    <location>
        <begin position="95"/>
        <end position="113"/>
    </location>
</feature>
<keyword evidence="2" id="KW-1133">Transmembrane helix</keyword>
<protein>
    <submittedName>
        <fullName evidence="3">Uncharacterized protein</fullName>
    </submittedName>
</protein>
<reference evidence="3 4" key="1">
    <citation type="submission" date="2020-08" db="EMBL/GenBank/DDBJ databases">
        <title>Novel species isolated from subtropical streams in China.</title>
        <authorList>
            <person name="Lu H."/>
        </authorList>
    </citation>
    <scope>NUCLEOTIDE SEQUENCE [LARGE SCALE GENOMIC DNA]</scope>
    <source>
        <strain evidence="3 4">NL8W</strain>
    </source>
</reference>
<feature type="region of interest" description="Disordered" evidence="1">
    <location>
        <begin position="1"/>
        <end position="32"/>
    </location>
</feature>
<dbReference type="RefSeq" id="WP_186954104.1">
    <property type="nucleotide sequence ID" value="NZ_JACOFX010000006.1"/>
</dbReference>
<keyword evidence="2" id="KW-0472">Membrane</keyword>
<feature type="transmembrane region" description="Helical" evidence="2">
    <location>
        <begin position="120"/>
        <end position="141"/>
    </location>
</feature>
<keyword evidence="4" id="KW-1185">Reference proteome</keyword>
<evidence type="ECO:0000256" key="1">
    <source>
        <dbReference type="SAM" id="MobiDB-lite"/>
    </source>
</evidence>
<dbReference type="EMBL" id="JACOFX010000006">
    <property type="protein sequence ID" value="MBC3908546.1"/>
    <property type="molecule type" value="Genomic_DNA"/>
</dbReference>
<evidence type="ECO:0000313" key="4">
    <source>
        <dbReference type="Proteomes" id="UP000646911"/>
    </source>
</evidence>
<evidence type="ECO:0000313" key="3">
    <source>
        <dbReference type="EMBL" id="MBC3908546.1"/>
    </source>
</evidence>
<proteinExistence type="predicted"/>
<feature type="transmembrane region" description="Helical" evidence="2">
    <location>
        <begin position="147"/>
        <end position="167"/>
    </location>
</feature>
<name>A0ABR6ZAE1_9BURK</name>
<dbReference type="Proteomes" id="UP000646911">
    <property type="component" value="Unassembled WGS sequence"/>
</dbReference>
<feature type="compositionally biased region" description="Polar residues" evidence="1">
    <location>
        <begin position="8"/>
        <end position="24"/>
    </location>
</feature>
<feature type="transmembrane region" description="Helical" evidence="2">
    <location>
        <begin position="52"/>
        <end position="75"/>
    </location>
</feature>